<dbReference type="PANTHER" id="PTHR45663">
    <property type="entry name" value="GEO12009P1"/>
    <property type="match status" value="1"/>
</dbReference>
<dbReference type="SUPFAM" id="SSF52833">
    <property type="entry name" value="Thioredoxin-like"/>
    <property type="match status" value="1"/>
</dbReference>
<comment type="similarity">
    <text evidence="1">Belongs to the thioredoxin family.</text>
</comment>
<dbReference type="Pfam" id="PF00085">
    <property type="entry name" value="Thioredoxin"/>
    <property type="match status" value="1"/>
</dbReference>
<evidence type="ECO:0000313" key="5">
    <source>
        <dbReference type="Proteomes" id="UP001163152"/>
    </source>
</evidence>
<keyword evidence="2" id="KW-0676">Redox-active center</keyword>
<dbReference type="PROSITE" id="PS51352">
    <property type="entry name" value="THIOREDOXIN_2"/>
    <property type="match status" value="1"/>
</dbReference>
<dbReference type="RefSeq" id="WP_268610837.1">
    <property type="nucleotide sequence ID" value="NZ_CP113797.1"/>
</dbReference>
<dbReference type="CDD" id="cd02947">
    <property type="entry name" value="TRX_family"/>
    <property type="match status" value="1"/>
</dbReference>
<dbReference type="KEGG" id="tsin:OXH18_02465"/>
<name>A0A9E8ZLW9_9CYAN</name>
<evidence type="ECO:0000313" key="4">
    <source>
        <dbReference type="EMBL" id="WAL60881.1"/>
    </source>
</evidence>
<feature type="domain" description="Thioredoxin" evidence="3">
    <location>
        <begin position="119"/>
        <end position="261"/>
    </location>
</feature>
<organism evidence="4 5">
    <name type="scientific">Thermocoleostomius sinensis A174</name>
    <dbReference type="NCBI Taxonomy" id="2016057"/>
    <lineage>
        <taxon>Bacteria</taxon>
        <taxon>Bacillati</taxon>
        <taxon>Cyanobacteriota</taxon>
        <taxon>Cyanophyceae</taxon>
        <taxon>Oculatellales</taxon>
        <taxon>Oculatellaceae</taxon>
        <taxon>Thermocoleostomius</taxon>
    </lineage>
</organism>
<dbReference type="EMBL" id="CP113797">
    <property type="protein sequence ID" value="WAL60881.1"/>
    <property type="molecule type" value="Genomic_DNA"/>
</dbReference>
<dbReference type="InterPro" id="IPR036249">
    <property type="entry name" value="Thioredoxin-like_sf"/>
</dbReference>
<dbReference type="InterPro" id="IPR013766">
    <property type="entry name" value="Thioredoxin_domain"/>
</dbReference>
<evidence type="ECO:0000259" key="3">
    <source>
        <dbReference type="PROSITE" id="PS51352"/>
    </source>
</evidence>
<evidence type="ECO:0000256" key="2">
    <source>
        <dbReference type="ARBA" id="ARBA00023284"/>
    </source>
</evidence>
<protein>
    <submittedName>
        <fullName evidence="4">Thioredoxin domain-containing protein</fullName>
    </submittedName>
</protein>
<proteinExistence type="inferred from homology"/>
<evidence type="ECO:0000256" key="1">
    <source>
        <dbReference type="ARBA" id="ARBA00008987"/>
    </source>
</evidence>
<dbReference type="GO" id="GO:0005737">
    <property type="term" value="C:cytoplasm"/>
    <property type="evidence" value="ECO:0007669"/>
    <property type="project" value="TreeGrafter"/>
</dbReference>
<keyword evidence="5" id="KW-1185">Reference proteome</keyword>
<dbReference type="PANTHER" id="PTHR45663:SF11">
    <property type="entry name" value="GEO12009P1"/>
    <property type="match status" value="1"/>
</dbReference>
<gene>
    <name evidence="4" type="ORF">OXH18_02465</name>
</gene>
<dbReference type="GO" id="GO:0015035">
    <property type="term" value="F:protein-disulfide reductase activity"/>
    <property type="evidence" value="ECO:0007669"/>
    <property type="project" value="TreeGrafter"/>
</dbReference>
<sequence length="266" mass="29767">MFMMRNPIEDYSPVALSTTSLERGEYHHFSFVITEIEKHLLGYKPQAQLRYLCHLTSDRLILEPQAKANELQAISNIAASLSTSLNRAPFYQITYDNIASLTLVRSLNLASYVKLTLKPSEKDTVEELTFIATPTPQGRIENPSANRSADFVELGNLMLQVDETFIREIQQSRIPVLVYFWAAGCQPCEIFAPTIDNISEQFGDRITIIKVNMDADPSLPMRYGINTIPTVLLFKDGAIVDKIDGAIPAALFTKVLSRHLATATVE</sequence>
<accession>A0A9E8ZLW9</accession>
<dbReference type="Proteomes" id="UP001163152">
    <property type="component" value="Chromosome"/>
</dbReference>
<dbReference type="AlphaFoldDB" id="A0A9E8ZLW9"/>
<reference evidence="4" key="1">
    <citation type="submission" date="2022-12" db="EMBL/GenBank/DDBJ databases">
        <title>Polyphasic identification of a Novel Hot-Spring Cyanobacterium Ocullathermofonsia sinensis gen nov. sp. nov. and Genomic Insights on its Adaptations to the Thermal Habitat.</title>
        <authorList>
            <person name="Daroch M."/>
            <person name="Tang J."/>
            <person name="Jiang Y."/>
        </authorList>
    </citation>
    <scope>NUCLEOTIDE SEQUENCE</scope>
    <source>
        <strain evidence="4">PKUAC-SCTA174</strain>
    </source>
</reference>
<dbReference type="Gene3D" id="3.40.30.10">
    <property type="entry name" value="Glutaredoxin"/>
    <property type="match status" value="1"/>
</dbReference>